<organism evidence="2 3">
    <name type="scientific">Halomarina rubra</name>
    <dbReference type="NCBI Taxonomy" id="2071873"/>
    <lineage>
        <taxon>Archaea</taxon>
        <taxon>Methanobacteriati</taxon>
        <taxon>Methanobacteriota</taxon>
        <taxon>Stenosarchaea group</taxon>
        <taxon>Halobacteria</taxon>
        <taxon>Halobacteriales</taxon>
        <taxon>Natronomonadaceae</taxon>
        <taxon>Halomarina</taxon>
    </lineage>
</organism>
<evidence type="ECO:0000313" key="3">
    <source>
        <dbReference type="Proteomes" id="UP001597187"/>
    </source>
</evidence>
<sequence>MTYFDDDGTAKLSTVVAHSLADLMGTDVRHAERELYKSIDPVSLDSLFRERHDGSPRYDGHTSFTVSGYAVVISAAGEIRISPIRPEE</sequence>
<gene>
    <name evidence="2" type="ORF">ACFSBT_13160</name>
</gene>
<dbReference type="EMBL" id="JBHUDC010000007">
    <property type="protein sequence ID" value="MFD1514226.1"/>
    <property type="molecule type" value="Genomic_DNA"/>
</dbReference>
<evidence type="ECO:0000313" key="2">
    <source>
        <dbReference type="EMBL" id="MFD1514226.1"/>
    </source>
</evidence>
<evidence type="ECO:0000259" key="1">
    <source>
        <dbReference type="Pfam" id="PF18545"/>
    </source>
</evidence>
<keyword evidence="3" id="KW-1185">Reference proteome</keyword>
<comment type="caution">
    <text evidence="2">The sequence shown here is derived from an EMBL/GenBank/DDBJ whole genome shotgun (WGS) entry which is preliminary data.</text>
</comment>
<protein>
    <submittedName>
        <fullName evidence="2">HalOD1 output domain-containing protein</fullName>
    </submittedName>
</protein>
<dbReference type="RefSeq" id="WP_250874198.1">
    <property type="nucleotide sequence ID" value="NZ_JALXFV010000007.1"/>
</dbReference>
<proteinExistence type="predicted"/>
<feature type="domain" description="Halobacterial output" evidence="1">
    <location>
        <begin position="10"/>
        <end position="83"/>
    </location>
</feature>
<dbReference type="AlphaFoldDB" id="A0ABD6AWR3"/>
<reference evidence="2 3" key="1">
    <citation type="journal article" date="2019" name="Int. J. Syst. Evol. Microbiol.">
        <title>The Global Catalogue of Microorganisms (GCM) 10K type strain sequencing project: providing services to taxonomists for standard genome sequencing and annotation.</title>
        <authorList>
            <consortium name="The Broad Institute Genomics Platform"/>
            <consortium name="The Broad Institute Genome Sequencing Center for Infectious Disease"/>
            <person name="Wu L."/>
            <person name="Ma J."/>
        </authorList>
    </citation>
    <scope>NUCLEOTIDE SEQUENCE [LARGE SCALE GENOMIC DNA]</scope>
    <source>
        <strain evidence="2 3">CGMCC 1.12563</strain>
    </source>
</reference>
<name>A0ABD6AWR3_9EURY</name>
<dbReference type="Pfam" id="PF18545">
    <property type="entry name" value="HalOD1"/>
    <property type="match status" value="1"/>
</dbReference>
<dbReference type="InterPro" id="IPR040624">
    <property type="entry name" value="HalOD1"/>
</dbReference>
<accession>A0ABD6AWR3</accession>
<dbReference type="Proteomes" id="UP001597187">
    <property type="component" value="Unassembled WGS sequence"/>
</dbReference>